<dbReference type="SUPFAM" id="SSF53067">
    <property type="entry name" value="Actin-like ATPase domain"/>
    <property type="match status" value="1"/>
</dbReference>
<dbReference type="AlphaFoldDB" id="A0A1E3WGV4"/>
<sequence length="352" mass="38637">MNNQSYLTNDLTTNQRKIISAVSKYRVISRARISELTGLTPSAVTQLSKSLINLGLLREGSRQKCGRGQPPIPLEINPEGAFSLGVSIEPNFMAISISNLSGLIVYHTSRSVDKTQNLEKMLESIQDLVNFGIVKAKIPKAKILGIGFSLPAYRGVDQSWVCVPALQCFNDVALADILDNAFEYPIYIENNVNASVIGEYYSHVKKDFSTMVFIDIGFGIGAGIIYNGVLFKGGFNNAGQVGLSFPYGKERPSYLDFVSRKELTLEQWVARSAVQIEQILSNCIQWIDPQLIILGGSLPNSVAEELIKILSERITTLVPSDASSPKLILSPNSEKSSTLGASIIPFYNEFYV</sequence>
<dbReference type="GO" id="GO:0009384">
    <property type="term" value="F:N-acylmannosamine kinase activity"/>
    <property type="evidence" value="ECO:0007669"/>
    <property type="project" value="TreeGrafter"/>
</dbReference>
<reference evidence="1 2" key="1">
    <citation type="submission" date="2016-08" db="EMBL/GenBank/DDBJ databases">
        <title>Genome sequencing of Vibrio scophthalmi strain FP3289, an isolated from Paralichthys olivaceus.</title>
        <authorList>
            <person name="Han H.-J."/>
        </authorList>
    </citation>
    <scope>NUCLEOTIDE SEQUENCE [LARGE SCALE GENOMIC DNA]</scope>
    <source>
        <strain evidence="1 2">FP3289</strain>
    </source>
</reference>
<dbReference type="PANTHER" id="PTHR18964">
    <property type="entry name" value="ROK (REPRESSOR, ORF, KINASE) FAMILY"/>
    <property type="match status" value="1"/>
</dbReference>
<dbReference type="PANTHER" id="PTHR18964:SF169">
    <property type="entry name" value="N-ACETYLMANNOSAMINE KINASE"/>
    <property type="match status" value="1"/>
</dbReference>
<evidence type="ECO:0008006" key="3">
    <source>
        <dbReference type="Google" id="ProtNLM"/>
    </source>
</evidence>
<dbReference type="Proteomes" id="UP000095131">
    <property type="component" value="Unassembled WGS sequence"/>
</dbReference>
<dbReference type="InterPro" id="IPR043129">
    <property type="entry name" value="ATPase_NBD"/>
</dbReference>
<dbReference type="CDD" id="cd23763">
    <property type="entry name" value="ASKHA_ATPase_ROK"/>
    <property type="match status" value="1"/>
</dbReference>
<dbReference type="InterPro" id="IPR036390">
    <property type="entry name" value="WH_DNA-bd_sf"/>
</dbReference>
<dbReference type="OrthoDB" id="8595273at2"/>
<dbReference type="Pfam" id="PF00480">
    <property type="entry name" value="ROK"/>
    <property type="match status" value="1"/>
</dbReference>
<accession>A0A1E3WGV4</accession>
<organism evidence="1 2">
    <name type="scientific">Vibrio scophthalmi</name>
    <dbReference type="NCBI Taxonomy" id="45658"/>
    <lineage>
        <taxon>Bacteria</taxon>
        <taxon>Pseudomonadati</taxon>
        <taxon>Pseudomonadota</taxon>
        <taxon>Gammaproteobacteria</taxon>
        <taxon>Vibrionales</taxon>
        <taxon>Vibrionaceae</taxon>
        <taxon>Vibrio</taxon>
    </lineage>
</organism>
<dbReference type="GO" id="GO:0019262">
    <property type="term" value="P:N-acetylneuraminate catabolic process"/>
    <property type="evidence" value="ECO:0007669"/>
    <property type="project" value="TreeGrafter"/>
</dbReference>
<protein>
    <recommendedName>
        <fullName evidence="3">Glucokinase</fullName>
    </recommendedName>
</protein>
<proteinExistence type="predicted"/>
<dbReference type="EMBL" id="MDCJ01000007">
    <property type="protein sequence ID" value="ODS05033.1"/>
    <property type="molecule type" value="Genomic_DNA"/>
</dbReference>
<dbReference type="Gene3D" id="3.30.420.40">
    <property type="match status" value="3"/>
</dbReference>
<gene>
    <name evidence="1" type="ORF">VSF3289_04173</name>
</gene>
<dbReference type="InterPro" id="IPR000600">
    <property type="entry name" value="ROK"/>
</dbReference>
<comment type="caution">
    <text evidence="1">The sequence shown here is derived from an EMBL/GenBank/DDBJ whole genome shotgun (WGS) entry which is preliminary data.</text>
</comment>
<dbReference type="Gene3D" id="1.10.10.10">
    <property type="entry name" value="Winged helix-like DNA-binding domain superfamily/Winged helix DNA-binding domain"/>
    <property type="match status" value="1"/>
</dbReference>
<evidence type="ECO:0000313" key="1">
    <source>
        <dbReference type="EMBL" id="ODS05033.1"/>
    </source>
</evidence>
<dbReference type="RefSeq" id="WP_069448041.1">
    <property type="nucleotide sequence ID" value="NZ_MDCJ01000007.1"/>
</dbReference>
<name>A0A1E3WGV4_9VIBR</name>
<evidence type="ECO:0000313" key="2">
    <source>
        <dbReference type="Proteomes" id="UP000095131"/>
    </source>
</evidence>
<dbReference type="SUPFAM" id="SSF46785">
    <property type="entry name" value="Winged helix' DNA-binding domain"/>
    <property type="match status" value="1"/>
</dbReference>
<dbReference type="InterPro" id="IPR036388">
    <property type="entry name" value="WH-like_DNA-bd_sf"/>
</dbReference>